<dbReference type="GO" id="GO:0003677">
    <property type="term" value="F:DNA binding"/>
    <property type="evidence" value="ECO:0007669"/>
    <property type="project" value="UniProtKB-KW"/>
</dbReference>
<dbReference type="Gene3D" id="1.10.260.40">
    <property type="entry name" value="lambda repressor-like DNA-binding domains"/>
    <property type="match status" value="1"/>
</dbReference>
<evidence type="ECO:0000259" key="2">
    <source>
        <dbReference type="PROSITE" id="PS50943"/>
    </source>
</evidence>
<evidence type="ECO:0000313" key="4">
    <source>
        <dbReference type="Proteomes" id="UP000077245"/>
    </source>
</evidence>
<protein>
    <recommendedName>
        <fullName evidence="2">HTH cro/C1-type domain-containing protein</fullName>
    </recommendedName>
</protein>
<gene>
    <name evidence="3" type="ORF">MBCUR_12760</name>
</gene>
<evidence type="ECO:0000256" key="1">
    <source>
        <dbReference type="ARBA" id="ARBA00023125"/>
    </source>
</evidence>
<sequence>MRTRIRYYRLELGIKQGDLAKMLNVSRQTISALENGRYNPSLELAYKITKVLGCKYIEDIFVLDEDESIIKRD</sequence>
<keyword evidence="4" id="KW-1185">Reference proteome</keyword>
<name>A0A166C6X2_9EURY</name>
<feature type="domain" description="HTH cro/C1-type" evidence="2">
    <location>
        <begin position="5"/>
        <end position="60"/>
    </location>
</feature>
<dbReference type="PROSITE" id="PS50943">
    <property type="entry name" value="HTH_CROC1"/>
    <property type="match status" value="1"/>
</dbReference>
<proteinExistence type="predicted"/>
<dbReference type="PANTHER" id="PTHR46558:SF4">
    <property type="entry name" value="DNA-BIDING PHAGE PROTEIN"/>
    <property type="match status" value="1"/>
</dbReference>
<dbReference type="InterPro" id="IPR001387">
    <property type="entry name" value="Cro/C1-type_HTH"/>
</dbReference>
<dbReference type="Pfam" id="PF01381">
    <property type="entry name" value="HTH_3"/>
    <property type="match status" value="1"/>
</dbReference>
<dbReference type="OrthoDB" id="67699at2157"/>
<dbReference type="SUPFAM" id="SSF47413">
    <property type="entry name" value="lambda repressor-like DNA-binding domains"/>
    <property type="match status" value="1"/>
</dbReference>
<dbReference type="AlphaFoldDB" id="A0A166C6X2"/>
<keyword evidence="1" id="KW-0238">DNA-binding</keyword>
<dbReference type="SMART" id="SM00530">
    <property type="entry name" value="HTH_XRE"/>
    <property type="match status" value="1"/>
</dbReference>
<dbReference type="STRING" id="49547.MBCUR_12760"/>
<dbReference type="InterPro" id="IPR010982">
    <property type="entry name" value="Lambda_DNA-bd_dom_sf"/>
</dbReference>
<dbReference type="RefSeq" id="WP_067091724.1">
    <property type="nucleotide sequence ID" value="NZ_LWMV01000180.1"/>
</dbReference>
<dbReference type="PATRIC" id="fig|49547.3.peg.1370"/>
<dbReference type="Proteomes" id="UP000077245">
    <property type="component" value="Unassembled WGS sequence"/>
</dbReference>
<dbReference type="PANTHER" id="PTHR46558">
    <property type="entry name" value="TRACRIPTIONAL REGULATORY PROTEIN-RELATED-RELATED"/>
    <property type="match status" value="1"/>
</dbReference>
<evidence type="ECO:0000313" key="3">
    <source>
        <dbReference type="EMBL" id="KZX11777.1"/>
    </source>
</evidence>
<dbReference type="EMBL" id="LWMV01000180">
    <property type="protein sequence ID" value="KZX11777.1"/>
    <property type="molecule type" value="Genomic_DNA"/>
</dbReference>
<dbReference type="CDD" id="cd00093">
    <property type="entry name" value="HTH_XRE"/>
    <property type="match status" value="1"/>
</dbReference>
<reference evidence="3 4" key="1">
    <citation type="submission" date="2016-04" db="EMBL/GenBank/DDBJ databases">
        <title>Genome sequence of Methanobrevibacter curvatus DSM 11111.</title>
        <authorList>
            <person name="Poehlein A."/>
            <person name="Seedorf H."/>
            <person name="Daniel R."/>
        </authorList>
    </citation>
    <scope>NUCLEOTIDE SEQUENCE [LARGE SCALE GENOMIC DNA]</scope>
    <source>
        <strain evidence="3 4">DSM 11111</strain>
    </source>
</reference>
<accession>A0A166C6X2</accession>
<comment type="caution">
    <text evidence="3">The sequence shown here is derived from an EMBL/GenBank/DDBJ whole genome shotgun (WGS) entry which is preliminary data.</text>
</comment>
<organism evidence="3 4">
    <name type="scientific">Methanobrevibacter curvatus</name>
    <dbReference type="NCBI Taxonomy" id="49547"/>
    <lineage>
        <taxon>Archaea</taxon>
        <taxon>Methanobacteriati</taxon>
        <taxon>Methanobacteriota</taxon>
        <taxon>Methanomada group</taxon>
        <taxon>Methanobacteria</taxon>
        <taxon>Methanobacteriales</taxon>
        <taxon>Methanobacteriaceae</taxon>
        <taxon>Methanobrevibacter</taxon>
    </lineage>
</organism>